<dbReference type="GO" id="GO:0005737">
    <property type="term" value="C:cytoplasm"/>
    <property type="evidence" value="ECO:0007669"/>
    <property type="project" value="TreeGrafter"/>
</dbReference>
<dbReference type="PANTHER" id="PTHR11216:SF144">
    <property type="entry name" value="CALCIUM-BINDING EF HAND PROTEIN"/>
    <property type="match status" value="1"/>
</dbReference>
<dbReference type="Gene3D" id="3.40.50.300">
    <property type="entry name" value="P-loop containing nucleotide triphosphate hydrolases"/>
    <property type="match status" value="1"/>
</dbReference>
<evidence type="ECO:0000313" key="3">
    <source>
        <dbReference type="EMBL" id="KHN12542.1"/>
    </source>
</evidence>
<dbReference type="SUPFAM" id="SSF52540">
    <property type="entry name" value="P-loop containing nucleoside triphosphate hydrolases"/>
    <property type="match status" value="1"/>
</dbReference>
<dbReference type="Pfam" id="PF18150">
    <property type="entry name" value="DUF5600"/>
    <property type="match status" value="1"/>
</dbReference>
<dbReference type="PANTHER" id="PTHR11216">
    <property type="entry name" value="EH DOMAIN"/>
    <property type="match status" value="1"/>
</dbReference>
<reference evidence="3" key="1">
    <citation type="submission" date="2014-07" db="EMBL/GenBank/DDBJ databases">
        <title>Identification of a novel salt tolerance gene in wild soybean by whole-genome sequencing.</title>
        <authorList>
            <person name="Lam H.-M."/>
            <person name="Qi X."/>
            <person name="Li M.-W."/>
            <person name="Liu X."/>
            <person name="Xie M."/>
            <person name="Ni M."/>
            <person name="Xu X."/>
        </authorList>
    </citation>
    <scope>NUCLEOTIDE SEQUENCE [LARGE SCALE GENOMIC DNA]</scope>
    <source>
        <tissue evidence="3">Root</tissue>
    </source>
</reference>
<dbReference type="Proteomes" id="UP000053555">
    <property type="component" value="Unassembled WGS sequence"/>
</dbReference>
<organism evidence="3">
    <name type="scientific">Glycine soja</name>
    <name type="common">Wild soybean</name>
    <dbReference type="NCBI Taxonomy" id="3848"/>
    <lineage>
        <taxon>Eukaryota</taxon>
        <taxon>Viridiplantae</taxon>
        <taxon>Streptophyta</taxon>
        <taxon>Embryophyta</taxon>
        <taxon>Tracheophyta</taxon>
        <taxon>Spermatophyta</taxon>
        <taxon>Magnoliopsida</taxon>
        <taxon>eudicotyledons</taxon>
        <taxon>Gunneridae</taxon>
        <taxon>Pentapetalae</taxon>
        <taxon>rosids</taxon>
        <taxon>fabids</taxon>
        <taxon>Fabales</taxon>
        <taxon>Fabaceae</taxon>
        <taxon>Papilionoideae</taxon>
        <taxon>50 kb inversion clade</taxon>
        <taxon>NPAAA clade</taxon>
        <taxon>indigoferoid/millettioid clade</taxon>
        <taxon>Phaseoleae</taxon>
        <taxon>Glycine</taxon>
        <taxon>Glycine subgen. Soja</taxon>
    </lineage>
</organism>
<dbReference type="GO" id="GO:0005886">
    <property type="term" value="C:plasma membrane"/>
    <property type="evidence" value="ECO:0007669"/>
    <property type="project" value="TreeGrafter"/>
</dbReference>
<dbReference type="GO" id="GO:0016197">
    <property type="term" value="P:endosomal transport"/>
    <property type="evidence" value="ECO:0007669"/>
    <property type="project" value="TreeGrafter"/>
</dbReference>
<dbReference type="EMBL" id="KN663047">
    <property type="protein sequence ID" value="KHN12542.1"/>
    <property type="molecule type" value="Genomic_DNA"/>
</dbReference>
<dbReference type="InterPro" id="IPR040990">
    <property type="entry name" value="DUF5600"/>
</dbReference>
<dbReference type="AlphaFoldDB" id="A0A0B2PY94"/>
<protein>
    <submittedName>
        <fullName evidence="3">EH domain-containing protein 1</fullName>
    </submittedName>
</protein>
<accession>A0A0B2PY94</accession>
<name>A0A0B2PY94_GLYSO</name>
<dbReference type="InterPro" id="IPR027417">
    <property type="entry name" value="P-loop_NTPase"/>
</dbReference>
<proteinExistence type="predicted"/>
<evidence type="ECO:0000259" key="2">
    <source>
        <dbReference type="Pfam" id="PF18150"/>
    </source>
</evidence>
<gene>
    <name evidence="3" type="ORF">glysoja_035349</name>
</gene>
<dbReference type="InterPro" id="IPR045063">
    <property type="entry name" value="Dynamin_N"/>
</dbReference>
<evidence type="ECO:0000259" key="1">
    <source>
        <dbReference type="Pfam" id="PF00350"/>
    </source>
</evidence>
<dbReference type="Pfam" id="PF00350">
    <property type="entry name" value="Dynamin_N"/>
    <property type="match status" value="1"/>
</dbReference>
<feature type="domain" description="Dynamin N-terminal" evidence="1">
    <location>
        <begin position="33"/>
        <end position="165"/>
    </location>
</feature>
<feature type="domain" description="DUF5600" evidence="2">
    <location>
        <begin position="171"/>
        <end position="272"/>
    </location>
</feature>
<dbReference type="GO" id="GO:0006897">
    <property type="term" value="P:endocytosis"/>
    <property type="evidence" value="ECO:0007669"/>
    <property type="project" value="TreeGrafter"/>
</dbReference>
<sequence>MELDIVPFDSCSKEYQNLYEEWFNYADAGAHIGPEPTTDRFVVVMSGPDERSIPGNTIAVQADMPFSGLTTFGTSFLSKFECSQMPHPLLEHITFVDSPGVLSGEKQRTHRQYDFTGVTSWFAAKCDLILLLFDPHKLDVSDEFKRVISSLRGHDDKIRVVLNKADQVDTQQINEFVKRARAAKIHAYIISHLKKQMPAMIGKAKAQQKLIDNLDTEFVKIQKEFHLPPGDFPNVEHFKETLSGYNIDKFEKLNKKMIQTVDDMLAYDVPNLLKTFRNPYG</sequence>